<dbReference type="Proteomes" id="UP000703295">
    <property type="component" value="Unassembled WGS sequence"/>
</dbReference>
<dbReference type="EMBL" id="JACJJW010000040">
    <property type="protein sequence ID" value="MBM6759461.1"/>
    <property type="molecule type" value="Genomic_DNA"/>
</dbReference>
<gene>
    <name evidence="1" type="ORF">H6A31_12370</name>
</gene>
<name>A0ABS2EY35_9BACE</name>
<keyword evidence="2" id="KW-1185">Reference proteome</keyword>
<dbReference type="RefSeq" id="WP_204476650.1">
    <property type="nucleotide sequence ID" value="NZ_JACJJW010000040.1"/>
</dbReference>
<accession>A0ABS2EY35</accession>
<evidence type="ECO:0008006" key="3">
    <source>
        <dbReference type="Google" id="ProtNLM"/>
    </source>
</evidence>
<sequence length="360" mass="40987">MYLTVQTLLNDPNIVKAVIDRVIALRLDTIYWKKHLDFEETRSRVFKTYLGTVTGVTAGSVIDRNSGKPLRERKSLGSGYGEVAYMGDRYQMDNERLDMLQELINKFNSARPADQQSAVNDIINYIVDDFRQVLLAPHKRMDIVDGALRSDGKAEVKVDDNPQGIAMLDMELPVNRITPQTGDKDHFIKYLMDKVVELRTKYGMFVSMEMSRKTFINAIVGSKDFGDFYKQTLNQREVQIASGLMTSEMASTIFQGIGLPPIVINEDMVELSDGTYHQVFKDNRISLFTTPKQGKMRWHTPYEVTDPVPGKTYTTSEGGMYISNIRTDEGRFMEYGAEWIPEYTAPNKITIFDLDTMLSA</sequence>
<evidence type="ECO:0000313" key="2">
    <source>
        <dbReference type="Proteomes" id="UP000703295"/>
    </source>
</evidence>
<protein>
    <recommendedName>
        <fullName evidence="3">Major capsid protein E</fullName>
    </recommendedName>
</protein>
<organism evidence="1 2">
    <name type="scientific">Bacteroides mediterraneensis</name>
    <dbReference type="NCBI Taxonomy" id="1841856"/>
    <lineage>
        <taxon>Bacteria</taxon>
        <taxon>Pseudomonadati</taxon>
        <taxon>Bacteroidota</taxon>
        <taxon>Bacteroidia</taxon>
        <taxon>Bacteroidales</taxon>
        <taxon>Bacteroidaceae</taxon>
        <taxon>Bacteroides</taxon>
    </lineage>
</organism>
<evidence type="ECO:0000313" key="1">
    <source>
        <dbReference type="EMBL" id="MBM6759461.1"/>
    </source>
</evidence>
<comment type="caution">
    <text evidence="1">The sequence shown here is derived from an EMBL/GenBank/DDBJ whole genome shotgun (WGS) entry which is preliminary data.</text>
</comment>
<reference evidence="1 2" key="1">
    <citation type="journal article" date="2021" name="Sci. Rep.">
        <title>The distribution of antibiotic resistance genes in chicken gut microbiota commensals.</title>
        <authorList>
            <person name="Juricova H."/>
            <person name="Matiasovicova J."/>
            <person name="Kubasova T."/>
            <person name="Cejkova D."/>
            <person name="Rychlik I."/>
        </authorList>
    </citation>
    <scope>NUCLEOTIDE SEQUENCE [LARGE SCALE GENOMIC DNA]</scope>
    <source>
        <strain evidence="1 2">An801</strain>
    </source>
</reference>
<proteinExistence type="predicted"/>